<dbReference type="FunFam" id="3.40.190.10:FF:000005">
    <property type="entry name" value="Porphobilinogen deaminase"/>
    <property type="match status" value="1"/>
</dbReference>
<evidence type="ECO:0000259" key="8">
    <source>
        <dbReference type="Pfam" id="PF01379"/>
    </source>
</evidence>
<dbReference type="GO" id="GO:0006782">
    <property type="term" value="P:protoporphyrinogen IX biosynthetic process"/>
    <property type="evidence" value="ECO:0007669"/>
    <property type="project" value="UniProtKB-UniRule"/>
</dbReference>
<dbReference type="InterPro" id="IPR036803">
    <property type="entry name" value="Porphobilinogen_deaminase_C_sf"/>
</dbReference>
<dbReference type="InterPro" id="IPR022419">
    <property type="entry name" value="Porphobilin_deaminase_cofac_BS"/>
</dbReference>
<evidence type="ECO:0000259" key="9">
    <source>
        <dbReference type="Pfam" id="PF03900"/>
    </source>
</evidence>
<proteinExistence type="inferred from homology"/>
<reference evidence="10 11" key="1">
    <citation type="journal article" date="2008" name="Proc. Natl. Acad. Sci. U.S.A.">
        <title>The genome of Clostridium kluyveri, a strict anaerobe with unique metabolic features.</title>
        <authorList>
            <person name="Seedorf H."/>
            <person name="Fricke W.F."/>
            <person name="Veith B."/>
            <person name="Brueggemann H."/>
            <person name="Liesegang H."/>
            <person name="Strittmatter A."/>
            <person name="Miethke M."/>
            <person name="Buckel W."/>
            <person name="Hinderberger J."/>
            <person name="Li F."/>
            <person name="Hagemeier C."/>
            <person name="Thauer R.K."/>
            <person name="Gottschalk G."/>
        </authorList>
    </citation>
    <scope>NUCLEOTIDE SEQUENCE [LARGE SCALE GENOMIC DNA]</scope>
    <source>
        <strain evidence="11">ATCC 8527 / DSM 555 / NCIMB 10680</strain>
    </source>
</reference>
<feature type="domain" description="Porphobilinogen deaminase C-terminal" evidence="9">
    <location>
        <begin position="238"/>
        <end position="303"/>
    </location>
</feature>
<dbReference type="UniPathway" id="UPA00251">
    <property type="reaction ID" value="UER00319"/>
</dbReference>
<dbReference type="InterPro" id="IPR022418">
    <property type="entry name" value="Porphobilinogen_deaminase_C"/>
</dbReference>
<accession>A5N640</accession>
<dbReference type="HOGENOM" id="CLU_019704_0_2_9"/>
<evidence type="ECO:0000313" key="10">
    <source>
        <dbReference type="EMBL" id="EDK32771.1"/>
    </source>
</evidence>
<gene>
    <name evidence="7 10" type="primary">hemC</name>
    <name evidence="10" type="ordered locus">CKL_0718</name>
</gene>
<dbReference type="Proteomes" id="UP000002411">
    <property type="component" value="Chromosome"/>
</dbReference>
<dbReference type="Gene3D" id="3.40.190.10">
    <property type="entry name" value="Periplasmic binding protein-like II"/>
    <property type="match status" value="2"/>
</dbReference>
<dbReference type="PIRSF" id="PIRSF001438">
    <property type="entry name" value="4pyrrol_synth_OHMeBilane_synth"/>
    <property type="match status" value="1"/>
</dbReference>
<dbReference type="SUPFAM" id="SSF53850">
    <property type="entry name" value="Periplasmic binding protein-like II"/>
    <property type="match status" value="1"/>
</dbReference>
<organism evidence="10 11">
    <name type="scientific">Clostridium kluyveri (strain ATCC 8527 / DSM 555 / NBRC 12016 / NCIMB 10680 / K1)</name>
    <dbReference type="NCBI Taxonomy" id="431943"/>
    <lineage>
        <taxon>Bacteria</taxon>
        <taxon>Bacillati</taxon>
        <taxon>Bacillota</taxon>
        <taxon>Clostridia</taxon>
        <taxon>Eubacteriales</taxon>
        <taxon>Clostridiaceae</taxon>
        <taxon>Clostridium</taxon>
    </lineage>
</organism>
<feature type="modified residue" description="S-(dipyrrolylmethanemethyl)cysteine" evidence="7">
    <location>
        <position position="252"/>
    </location>
</feature>
<dbReference type="Pfam" id="PF03900">
    <property type="entry name" value="Porphobil_deamC"/>
    <property type="match status" value="1"/>
</dbReference>
<dbReference type="PANTHER" id="PTHR11557">
    <property type="entry name" value="PORPHOBILINOGEN DEAMINASE"/>
    <property type="match status" value="1"/>
</dbReference>
<protein>
    <recommendedName>
        <fullName evidence="7">Porphobilinogen deaminase</fullName>
        <shortName evidence="7">PBG</shortName>
        <ecNumber evidence="7">2.5.1.61</ecNumber>
    </recommendedName>
    <alternativeName>
        <fullName evidence="7">Hydroxymethylbilane synthase</fullName>
        <shortName evidence="7">HMBS</shortName>
    </alternativeName>
    <alternativeName>
        <fullName evidence="7">Pre-uroporphyrinogen synthase</fullName>
    </alternativeName>
</protein>
<evidence type="ECO:0000256" key="1">
    <source>
        <dbReference type="ARBA" id="ARBA00002869"/>
    </source>
</evidence>
<evidence type="ECO:0000256" key="5">
    <source>
        <dbReference type="ARBA" id="ARBA00023244"/>
    </source>
</evidence>
<evidence type="ECO:0000256" key="7">
    <source>
        <dbReference type="HAMAP-Rule" id="MF_00260"/>
    </source>
</evidence>
<dbReference type="STRING" id="431943.CKL_0718"/>
<keyword evidence="4 7" id="KW-0808">Transferase</keyword>
<evidence type="ECO:0000256" key="2">
    <source>
        <dbReference type="ARBA" id="ARBA00005638"/>
    </source>
</evidence>
<dbReference type="KEGG" id="ckl:CKL_0718"/>
<dbReference type="GO" id="GO:0005737">
    <property type="term" value="C:cytoplasm"/>
    <property type="evidence" value="ECO:0007669"/>
    <property type="project" value="UniProtKB-UniRule"/>
</dbReference>
<keyword evidence="11" id="KW-1185">Reference proteome</keyword>
<comment type="pathway">
    <text evidence="7">Porphyrin-containing compound metabolism; protoporphyrin-IX biosynthesis; coproporphyrinogen-III from 5-aminolevulinate: step 2/4.</text>
</comment>
<comment type="cofactor">
    <cofactor evidence="7">
        <name>dipyrromethane</name>
        <dbReference type="ChEBI" id="CHEBI:60342"/>
    </cofactor>
    <text evidence="7">Binds 1 dipyrromethane group covalently.</text>
</comment>
<evidence type="ECO:0000256" key="3">
    <source>
        <dbReference type="ARBA" id="ARBA00011245"/>
    </source>
</evidence>
<comment type="catalytic activity">
    <reaction evidence="6 7">
        <text>4 porphobilinogen + H2O = hydroxymethylbilane + 4 NH4(+)</text>
        <dbReference type="Rhea" id="RHEA:13185"/>
        <dbReference type="ChEBI" id="CHEBI:15377"/>
        <dbReference type="ChEBI" id="CHEBI:28938"/>
        <dbReference type="ChEBI" id="CHEBI:57845"/>
        <dbReference type="ChEBI" id="CHEBI:58126"/>
        <dbReference type="EC" id="2.5.1.61"/>
    </reaction>
</comment>
<dbReference type="Pfam" id="PF01379">
    <property type="entry name" value="Porphobil_deam"/>
    <property type="match status" value="1"/>
</dbReference>
<comment type="function">
    <text evidence="1 7">Tetrapolymerization of the monopyrrole PBG into the hydroxymethylbilane pre-uroporphyrinogen in several discrete steps.</text>
</comment>
<dbReference type="InterPro" id="IPR000860">
    <property type="entry name" value="HemC"/>
</dbReference>
<dbReference type="InterPro" id="IPR022417">
    <property type="entry name" value="Porphobilin_deaminase_N"/>
</dbReference>
<evidence type="ECO:0000313" key="11">
    <source>
        <dbReference type="Proteomes" id="UP000002411"/>
    </source>
</evidence>
<dbReference type="AlphaFoldDB" id="A5N640"/>
<evidence type="ECO:0000256" key="4">
    <source>
        <dbReference type="ARBA" id="ARBA00022679"/>
    </source>
</evidence>
<dbReference type="SUPFAM" id="SSF54782">
    <property type="entry name" value="Porphobilinogen deaminase (hydroxymethylbilane synthase), C-terminal domain"/>
    <property type="match status" value="1"/>
</dbReference>
<comment type="miscellaneous">
    <text evidence="7">The porphobilinogen subunits are added to the dipyrromethane group.</text>
</comment>
<evidence type="ECO:0000256" key="6">
    <source>
        <dbReference type="ARBA" id="ARBA00048169"/>
    </source>
</evidence>
<dbReference type="HAMAP" id="MF_00260">
    <property type="entry name" value="Porphobil_deam"/>
    <property type="match status" value="1"/>
</dbReference>
<dbReference type="PRINTS" id="PR00151">
    <property type="entry name" value="PORPHBDMNASE"/>
</dbReference>
<dbReference type="EC" id="2.5.1.61" evidence="7"/>
<dbReference type="Gene3D" id="3.30.160.40">
    <property type="entry name" value="Porphobilinogen deaminase, C-terminal domain"/>
    <property type="match status" value="1"/>
</dbReference>
<keyword evidence="5 7" id="KW-0627">Porphyrin biosynthesis</keyword>
<dbReference type="PROSITE" id="PS00533">
    <property type="entry name" value="PORPHOBILINOGEN_DEAM"/>
    <property type="match status" value="1"/>
</dbReference>
<dbReference type="GO" id="GO:0004418">
    <property type="term" value="F:hydroxymethylbilane synthase activity"/>
    <property type="evidence" value="ECO:0007669"/>
    <property type="project" value="UniProtKB-UniRule"/>
</dbReference>
<name>A5N640_CLOK5</name>
<comment type="subunit">
    <text evidence="3 7">Monomer.</text>
</comment>
<comment type="similarity">
    <text evidence="2 7">Belongs to the HMBS family.</text>
</comment>
<dbReference type="EMBL" id="CP000673">
    <property type="protein sequence ID" value="EDK32771.1"/>
    <property type="molecule type" value="Genomic_DNA"/>
</dbReference>
<feature type="domain" description="Porphobilinogen deaminase N-terminal" evidence="8">
    <location>
        <begin position="18"/>
        <end position="221"/>
    </location>
</feature>
<dbReference type="eggNOG" id="COG0181">
    <property type="taxonomic scope" value="Bacteria"/>
</dbReference>
<dbReference type="NCBIfam" id="TIGR00212">
    <property type="entry name" value="hemC"/>
    <property type="match status" value="1"/>
</dbReference>
<dbReference type="PANTHER" id="PTHR11557:SF0">
    <property type="entry name" value="PORPHOBILINOGEN DEAMINASE"/>
    <property type="match status" value="1"/>
</dbReference>
<sequence>MSIRDKSRIIYGGNTLSFRIATRKSKLALVQTDYVIDLLALKFKMQCEKVLIRTEGDRKLDVSLDKIGGKGVFVKDIEKALIEKRAQAAVHSMKDMPNELLDLFEIIAMPVREDVRDVFISPEGIKFLDLPKGAVIGTSSIRRAVQIKNLRHDIEIVPIRGNIETRVRKMKEEKLDGIVLAAAGVKRLGMSEIITEYFNPFEFIPAVGQGAIGVEILKNSEYASTLGKIDNEDIRMGVEAERSFLKKLQGDCHTPVGAYSVIEGEILNITGIFQVGNKLIKKDVCGDKWDYIALGESLGEKIISG</sequence>